<proteinExistence type="predicted"/>
<organism evidence="1 2">
    <name type="scientific">Metabacillus hrfriensis</name>
    <dbReference type="NCBI Taxonomy" id="3048891"/>
    <lineage>
        <taxon>Bacteria</taxon>
        <taxon>Bacillati</taxon>
        <taxon>Bacillota</taxon>
        <taxon>Bacilli</taxon>
        <taxon>Bacillales</taxon>
        <taxon>Bacillaceae</taxon>
        <taxon>Metabacillus</taxon>
    </lineage>
</organism>
<dbReference type="EMBL" id="CP126116">
    <property type="protein sequence ID" value="WHZ59980.1"/>
    <property type="molecule type" value="Genomic_DNA"/>
</dbReference>
<sequence length="503" mass="57577">MKKQYEDTEFDNPLKKLNSDLMWNKTKKQELKNRILVDIENLESNERNKYSSISTHSKKVNVSTFNKRSTLYKRFSLAIVVCLIIVSTFIFTPALAVIQEVYDKIFSSKHIDDTGVRTAITQGYGQAVDQTFYDEKHDITVHFESVMTDDKETKLLLTFQSKKTNLKNYYLDIFEGVTSINLIVGNEQKKLDNVGWGSRYYDSKENKVAEALSFKSIKEYEDQDIRLEIQNLTIYDANGTSKVQTIWPLDIKLDKSAISERETVEINKEFTFEKETYKIKQVEFSQLETRVVVSTPTPDRDPIPDKDGGQGRVMSKLEHKFLNARKIDKKYGYIVDDKKSGIFLKSAAEKVEPIFSKGEVEGAKDEYIMIFAPVKDRQDCILEVGDDIKIPLNKSGTIEKQAEGNEKPNIDALLAENGFTAEQLSNDEMKEMDLYLEKFPKEFSIDRTVIGKVKNHENSKVLEVSISQTSGMLSEVQALNAEDAKIARKEDGLSFIPIYLTHD</sequence>
<keyword evidence="2" id="KW-1185">Reference proteome</keyword>
<protein>
    <submittedName>
        <fullName evidence="1">DUF4179 domain-containing protein</fullName>
    </submittedName>
</protein>
<reference evidence="2" key="1">
    <citation type="journal article" date="2025" name="Aquaculture">
        <title>Assessment of the bioflocculant production and safety properties of Metabacillus hrfriensis sp. nov. based on phenotypic and whole-genome sequencing analysis.</title>
        <authorList>
            <person name="Zhang R."/>
            <person name="Zhao Z."/>
            <person name="Luo L."/>
            <person name="Wang S."/>
            <person name="Guo K."/>
            <person name="Xu W."/>
        </authorList>
    </citation>
    <scope>NUCLEOTIDE SEQUENCE [LARGE SCALE GENOMIC DNA]</scope>
    <source>
        <strain evidence="2">CT-WN-B3</strain>
    </source>
</reference>
<evidence type="ECO:0000313" key="2">
    <source>
        <dbReference type="Proteomes" id="UP001226091"/>
    </source>
</evidence>
<accession>A0ACD4RIH7</accession>
<name>A0ACD4RIH7_9BACI</name>
<dbReference type="Proteomes" id="UP001226091">
    <property type="component" value="Chromosome"/>
</dbReference>
<evidence type="ECO:0000313" key="1">
    <source>
        <dbReference type="EMBL" id="WHZ59980.1"/>
    </source>
</evidence>
<gene>
    <name evidence="1" type="ORF">QLQ22_11865</name>
</gene>